<sequence length="665" mass="73966">MAPKNSEKLASRLEAISSIPSETGRCDFKFALLLSHYKADHAAGGNGDDEDISTLAGCELSDSELDEEIRLGLESLIFKSNPDSLTSDNLQKLNSLSVTEAHDSIDAVDSLWECTSEGTSYTDASAFSDTTGACESQPPLDGFQGCSDQNSAENPAQLEGSDKERFAGWDRDLKERRSYYHESTALFLIPSGSWEAPQNIPTTAHGKNDSQAGSAPETTRGRGLEKSYGFKKRARESGGSAEELENAARENSEVEPGLVPSLRTSSTKRKRGRPSSKKRHAVYRAKMAAKGDTAAKRHEKKLKEKTEVYKASVYSVLRKGLFSKPGWMGCEPNKISKEELRKAYVSGEIKQLLVRFALAPCYDIGRPLVLLDCEGLIFFVRTNRPAFFLEGKDPLGPALVEENLKLVGKLGPKPGQRTKAEELRGDHAPVVLGIHRQKQAKPVKAKFETENPQKSKDFKNSRSLKRLVGWIDAMVWYYFPNVAQRYQDCAERKPGGHKPPFGLFWNYCLNAMYEGQDRVNCLPHSDSKNVVGVCVVLVYELPGANFNHTQRSWLVIWDAGIIVEMPPWTAAIYPSSLFYHFNIDIHDIKFVVTDGERPTRENAREVQDGDESGRGSIVFFSQASMFQTAETGYDSLNKAHKVGLNTDKDILKDTLAYFDNSKDFQ</sequence>
<name>A0ACD3AD01_9AGAR</name>
<gene>
    <name evidence="1" type="ORF">BDN72DRAFT_902511</name>
</gene>
<keyword evidence="2" id="KW-1185">Reference proteome</keyword>
<evidence type="ECO:0000313" key="1">
    <source>
        <dbReference type="EMBL" id="TFK63320.1"/>
    </source>
</evidence>
<proteinExistence type="predicted"/>
<dbReference type="EMBL" id="ML208529">
    <property type="protein sequence ID" value="TFK63320.1"/>
    <property type="molecule type" value="Genomic_DNA"/>
</dbReference>
<accession>A0ACD3AD01</accession>
<reference evidence="1 2" key="1">
    <citation type="journal article" date="2019" name="Nat. Ecol. Evol.">
        <title>Megaphylogeny resolves global patterns of mushroom evolution.</title>
        <authorList>
            <person name="Varga T."/>
            <person name="Krizsan K."/>
            <person name="Foldi C."/>
            <person name="Dima B."/>
            <person name="Sanchez-Garcia M."/>
            <person name="Sanchez-Ramirez S."/>
            <person name="Szollosi G.J."/>
            <person name="Szarkandi J.G."/>
            <person name="Papp V."/>
            <person name="Albert L."/>
            <person name="Andreopoulos W."/>
            <person name="Angelini C."/>
            <person name="Antonin V."/>
            <person name="Barry K.W."/>
            <person name="Bougher N.L."/>
            <person name="Buchanan P."/>
            <person name="Buyck B."/>
            <person name="Bense V."/>
            <person name="Catcheside P."/>
            <person name="Chovatia M."/>
            <person name="Cooper J."/>
            <person name="Damon W."/>
            <person name="Desjardin D."/>
            <person name="Finy P."/>
            <person name="Geml J."/>
            <person name="Haridas S."/>
            <person name="Hughes K."/>
            <person name="Justo A."/>
            <person name="Karasinski D."/>
            <person name="Kautmanova I."/>
            <person name="Kiss B."/>
            <person name="Kocsube S."/>
            <person name="Kotiranta H."/>
            <person name="LaButti K.M."/>
            <person name="Lechner B.E."/>
            <person name="Liimatainen K."/>
            <person name="Lipzen A."/>
            <person name="Lukacs Z."/>
            <person name="Mihaltcheva S."/>
            <person name="Morgado L.N."/>
            <person name="Niskanen T."/>
            <person name="Noordeloos M.E."/>
            <person name="Ohm R.A."/>
            <person name="Ortiz-Santana B."/>
            <person name="Ovrebo C."/>
            <person name="Racz N."/>
            <person name="Riley R."/>
            <person name="Savchenko A."/>
            <person name="Shiryaev A."/>
            <person name="Soop K."/>
            <person name="Spirin V."/>
            <person name="Szebenyi C."/>
            <person name="Tomsovsky M."/>
            <person name="Tulloss R.E."/>
            <person name="Uehling J."/>
            <person name="Grigoriev I.V."/>
            <person name="Vagvolgyi C."/>
            <person name="Papp T."/>
            <person name="Martin F.M."/>
            <person name="Miettinen O."/>
            <person name="Hibbett D.S."/>
            <person name="Nagy L.G."/>
        </authorList>
    </citation>
    <scope>NUCLEOTIDE SEQUENCE [LARGE SCALE GENOMIC DNA]</scope>
    <source>
        <strain evidence="1 2">NL-1719</strain>
    </source>
</reference>
<organism evidence="1 2">
    <name type="scientific">Pluteus cervinus</name>
    <dbReference type="NCBI Taxonomy" id="181527"/>
    <lineage>
        <taxon>Eukaryota</taxon>
        <taxon>Fungi</taxon>
        <taxon>Dikarya</taxon>
        <taxon>Basidiomycota</taxon>
        <taxon>Agaricomycotina</taxon>
        <taxon>Agaricomycetes</taxon>
        <taxon>Agaricomycetidae</taxon>
        <taxon>Agaricales</taxon>
        <taxon>Pluteineae</taxon>
        <taxon>Pluteaceae</taxon>
        <taxon>Pluteus</taxon>
    </lineage>
</organism>
<dbReference type="Proteomes" id="UP000308600">
    <property type="component" value="Unassembled WGS sequence"/>
</dbReference>
<protein>
    <submittedName>
        <fullName evidence="1">Uncharacterized protein</fullName>
    </submittedName>
</protein>
<evidence type="ECO:0000313" key="2">
    <source>
        <dbReference type="Proteomes" id="UP000308600"/>
    </source>
</evidence>